<reference evidence="4" key="1">
    <citation type="journal article" date="2019" name="Int. J. Syst. Evol. Microbiol.">
        <title>The Global Catalogue of Microorganisms (GCM) 10K type strain sequencing project: providing services to taxonomists for standard genome sequencing and annotation.</title>
        <authorList>
            <consortium name="The Broad Institute Genomics Platform"/>
            <consortium name="The Broad Institute Genome Sequencing Center for Infectious Disease"/>
            <person name="Wu L."/>
            <person name="Ma J."/>
        </authorList>
    </citation>
    <scope>NUCLEOTIDE SEQUENCE [LARGE SCALE GENOMIC DNA]</scope>
    <source>
        <strain evidence="4">JCM 16908</strain>
    </source>
</reference>
<proteinExistence type="inferred from homology"/>
<organism evidence="3 4">
    <name type="scientific">Sphaerisporangium flaviroseum</name>
    <dbReference type="NCBI Taxonomy" id="509199"/>
    <lineage>
        <taxon>Bacteria</taxon>
        <taxon>Bacillati</taxon>
        <taxon>Actinomycetota</taxon>
        <taxon>Actinomycetes</taxon>
        <taxon>Streptosporangiales</taxon>
        <taxon>Streptosporangiaceae</taxon>
        <taxon>Sphaerisporangium</taxon>
    </lineage>
</organism>
<evidence type="ECO:0000259" key="2">
    <source>
        <dbReference type="Pfam" id="PF08327"/>
    </source>
</evidence>
<dbReference type="Proteomes" id="UP001500888">
    <property type="component" value="Unassembled WGS sequence"/>
</dbReference>
<gene>
    <name evidence="3" type="ORF">GCM10022226_82880</name>
</gene>
<evidence type="ECO:0000256" key="1">
    <source>
        <dbReference type="ARBA" id="ARBA00006817"/>
    </source>
</evidence>
<keyword evidence="4" id="KW-1185">Reference proteome</keyword>
<evidence type="ECO:0000313" key="3">
    <source>
        <dbReference type="EMBL" id="GAA3846662.1"/>
    </source>
</evidence>
<comment type="similarity">
    <text evidence="1">Belongs to the AHA1 family.</text>
</comment>
<dbReference type="Gene3D" id="3.30.530.20">
    <property type="match status" value="2"/>
</dbReference>
<feature type="domain" description="Activator of Hsp90 ATPase homologue 1/2-like C-terminal" evidence="2">
    <location>
        <begin position="23"/>
        <end position="128"/>
    </location>
</feature>
<name>A0ABP7JJU5_9ACTN</name>
<evidence type="ECO:0000313" key="4">
    <source>
        <dbReference type="Proteomes" id="UP001500888"/>
    </source>
</evidence>
<dbReference type="EMBL" id="BAAAZR010000063">
    <property type="protein sequence ID" value="GAA3846662.1"/>
    <property type="molecule type" value="Genomic_DNA"/>
</dbReference>
<protein>
    <recommendedName>
        <fullName evidence="2">Activator of Hsp90 ATPase homologue 1/2-like C-terminal domain-containing protein</fullName>
    </recommendedName>
</protein>
<dbReference type="SUPFAM" id="SSF55961">
    <property type="entry name" value="Bet v1-like"/>
    <property type="match status" value="2"/>
</dbReference>
<sequence length="277" mass="30345">MNETLRTTGDRSVLRMERRLAHRPEKVWRALTQPAQLAQWFPSSVRLELRVGGEIAFDFPPDTPGVITELDPPRVIAYTWDRDLLHWEVRPDGEGTLLVLTHTINDHYGAPSFAAGWTTCIAAMDTLLAGGATPPSGEAGNPDELMEGFVTALGLDQGVTDDLGVRFERQLTRPIPAVWAALGGDPGEGRVPDGFTVREFPPTGLGEVKAPHLLEYVTRSGRVRWELRDGTGQGARLVLTHACPPEERATALSAWREHIGRLAQRLLSTPKDSGKPA</sequence>
<dbReference type="InterPro" id="IPR013538">
    <property type="entry name" value="ASHA1/2-like_C"/>
</dbReference>
<dbReference type="CDD" id="cd08899">
    <property type="entry name" value="SRPBCC_CalC_Aha1-like_6"/>
    <property type="match status" value="1"/>
</dbReference>
<dbReference type="InterPro" id="IPR023393">
    <property type="entry name" value="START-like_dom_sf"/>
</dbReference>
<dbReference type="RefSeq" id="WP_344953760.1">
    <property type="nucleotide sequence ID" value="NZ_BAAAZR010000063.1"/>
</dbReference>
<comment type="caution">
    <text evidence="3">The sequence shown here is derived from an EMBL/GenBank/DDBJ whole genome shotgun (WGS) entry which is preliminary data.</text>
</comment>
<accession>A0ABP7JJU5</accession>
<dbReference type="Pfam" id="PF08327">
    <property type="entry name" value="AHSA1"/>
    <property type="match status" value="1"/>
</dbReference>